<dbReference type="PROSITE" id="PS00154">
    <property type="entry name" value="ATPASE_E1_E2"/>
    <property type="match status" value="1"/>
</dbReference>
<dbReference type="EMBL" id="QKRW01000029">
    <property type="protein sequence ID" value="RAL61754.1"/>
    <property type="molecule type" value="Genomic_DNA"/>
</dbReference>
<dbReference type="InterPro" id="IPR023298">
    <property type="entry name" value="ATPase_P-typ_TM_dom_sf"/>
</dbReference>
<keyword evidence="9" id="KW-1185">Reference proteome</keyword>
<dbReference type="OrthoDB" id="116380at2759"/>
<evidence type="ECO:0000256" key="2">
    <source>
        <dbReference type="ARBA" id="ARBA00022692"/>
    </source>
</evidence>
<dbReference type="InterPro" id="IPR018303">
    <property type="entry name" value="ATPase_P-typ_P_site"/>
</dbReference>
<feature type="domain" description="Cation-transporting P-type ATPase N-terminal" evidence="7">
    <location>
        <begin position="88"/>
        <end position="159"/>
    </location>
</feature>
<evidence type="ECO:0000256" key="3">
    <source>
        <dbReference type="ARBA" id="ARBA00022989"/>
    </source>
</evidence>
<dbReference type="Pfam" id="PF00122">
    <property type="entry name" value="E1-E2_ATPase"/>
    <property type="match status" value="1"/>
</dbReference>
<dbReference type="Pfam" id="PF00690">
    <property type="entry name" value="Cation_ATPase_N"/>
    <property type="match status" value="1"/>
</dbReference>
<dbReference type="InterPro" id="IPR023214">
    <property type="entry name" value="HAD_sf"/>
</dbReference>
<dbReference type="AlphaFoldDB" id="A0A395IPE9"/>
<dbReference type="SUPFAM" id="SSF81653">
    <property type="entry name" value="Calcium ATPase, transduction domain A"/>
    <property type="match status" value="1"/>
</dbReference>
<dbReference type="Gene3D" id="3.40.1110.10">
    <property type="entry name" value="Calcium-transporting ATPase, cytoplasmic domain N"/>
    <property type="match status" value="1"/>
</dbReference>
<comment type="caution">
    <text evidence="8">The sequence shown here is derived from an EMBL/GenBank/DDBJ whole genome shotgun (WGS) entry which is preliminary data.</text>
</comment>
<dbReference type="Proteomes" id="UP000249056">
    <property type="component" value="Unassembled WGS sequence"/>
</dbReference>
<dbReference type="InterPro" id="IPR059000">
    <property type="entry name" value="ATPase_P-type_domA"/>
</dbReference>
<sequence>MADHNNALQTGAAQSSKTSSDAAPNHLDTNIESGQFDKKNGAAQHTVPAATKHEEDEEEDEDMDALIDELESQDGHAEDEEAEEENGPAAERPVPEDLLQTDTRIGLTDAEVQARRKKWGLNQMKEEKENLFLKFLGYFIGPIQFVMEAAAVLAAGLQDWVDFGVICALLLLNATVGVQLFLLMLVSLPMMPFLQVDQSAITGESLAVDKHKGDTCYASSGVKRGEAFMVITATGDHTFVGRAAALVNQASTGTGSFHRSLERYRHHNHCVPVGLPAVVTTTMAQGVEILCSDKTGTLTKNKLSLAEPFTVPGVEPDDLMLTACLAASRKKKGIDAIDKAF</sequence>
<protein>
    <recommendedName>
        <fullName evidence="7">Cation-transporting P-type ATPase N-terminal domain-containing protein</fullName>
    </recommendedName>
</protein>
<gene>
    <name evidence="8" type="ORF">DID88_002820</name>
</gene>
<dbReference type="InterPro" id="IPR004014">
    <property type="entry name" value="ATPase_P-typ_cation-transptr_N"/>
</dbReference>
<dbReference type="Gene3D" id="1.20.1110.10">
    <property type="entry name" value="Calcium-transporting ATPase, transmembrane domain"/>
    <property type="match status" value="2"/>
</dbReference>
<dbReference type="Gene3D" id="3.40.50.1000">
    <property type="entry name" value="HAD superfamily/HAD-like"/>
    <property type="match status" value="1"/>
</dbReference>
<keyword evidence="3 6" id="KW-1133">Transmembrane helix</keyword>
<name>A0A395IPE9_9HELO</name>
<keyword evidence="2 6" id="KW-0812">Transmembrane</keyword>
<proteinExistence type="predicted"/>
<dbReference type="InterPro" id="IPR023299">
    <property type="entry name" value="ATPase_P-typ_cyto_dom_N"/>
</dbReference>
<evidence type="ECO:0000256" key="4">
    <source>
        <dbReference type="ARBA" id="ARBA00023136"/>
    </source>
</evidence>
<dbReference type="PANTHER" id="PTHR42861">
    <property type="entry name" value="CALCIUM-TRANSPORTING ATPASE"/>
    <property type="match status" value="1"/>
</dbReference>
<evidence type="ECO:0000256" key="6">
    <source>
        <dbReference type="SAM" id="Phobius"/>
    </source>
</evidence>
<dbReference type="SUPFAM" id="SSF81665">
    <property type="entry name" value="Calcium ATPase, transmembrane domain M"/>
    <property type="match status" value="1"/>
</dbReference>
<accession>A0A395IPE9</accession>
<feature type="compositionally biased region" description="Polar residues" evidence="5">
    <location>
        <begin position="1"/>
        <end position="33"/>
    </location>
</feature>
<dbReference type="InterPro" id="IPR008250">
    <property type="entry name" value="ATPase_P-typ_transduc_dom_A_sf"/>
</dbReference>
<dbReference type="GO" id="GO:0016020">
    <property type="term" value="C:membrane"/>
    <property type="evidence" value="ECO:0007669"/>
    <property type="project" value="UniProtKB-SubCell"/>
</dbReference>
<feature type="transmembrane region" description="Helical" evidence="6">
    <location>
        <begin position="163"/>
        <end position="186"/>
    </location>
</feature>
<comment type="subcellular location">
    <subcellularLocation>
        <location evidence="1">Membrane</location>
    </subcellularLocation>
</comment>
<evidence type="ECO:0000256" key="5">
    <source>
        <dbReference type="SAM" id="MobiDB-lite"/>
    </source>
</evidence>
<dbReference type="Gene3D" id="2.70.150.10">
    <property type="entry name" value="Calcium-transporting ATPase, cytoplasmic transduction domain A"/>
    <property type="match status" value="1"/>
</dbReference>
<dbReference type="GO" id="GO:0000166">
    <property type="term" value="F:nucleotide binding"/>
    <property type="evidence" value="ECO:0007669"/>
    <property type="project" value="InterPro"/>
</dbReference>
<evidence type="ECO:0000313" key="9">
    <source>
        <dbReference type="Proteomes" id="UP000249056"/>
    </source>
</evidence>
<dbReference type="GO" id="GO:0006811">
    <property type="term" value="P:monoatomic ion transport"/>
    <property type="evidence" value="ECO:0007669"/>
    <property type="project" value="UniProtKB-ARBA"/>
</dbReference>
<keyword evidence="4 6" id="KW-0472">Membrane</keyword>
<evidence type="ECO:0000256" key="1">
    <source>
        <dbReference type="ARBA" id="ARBA00004370"/>
    </source>
</evidence>
<organism evidence="8 9">
    <name type="scientific">Monilinia fructigena</name>
    <dbReference type="NCBI Taxonomy" id="38457"/>
    <lineage>
        <taxon>Eukaryota</taxon>
        <taxon>Fungi</taxon>
        <taxon>Dikarya</taxon>
        <taxon>Ascomycota</taxon>
        <taxon>Pezizomycotina</taxon>
        <taxon>Leotiomycetes</taxon>
        <taxon>Helotiales</taxon>
        <taxon>Sclerotiniaceae</taxon>
        <taxon>Monilinia</taxon>
    </lineage>
</organism>
<reference evidence="8 9" key="1">
    <citation type="submission" date="2018-06" db="EMBL/GenBank/DDBJ databases">
        <title>Genome Sequence of the Brown Rot Fungal Pathogen Monilinia fructigena.</title>
        <authorList>
            <person name="Landi L."/>
            <person name="De Miccolis Angelini R.M."/>
            <person name="Pollastro S."/>
            <person name="Abate D."/>
            <person name="Faretra F."/>
            <person name="Romanazzi G."/>
        </authorList>
    </citation>
    <scope>NUCLEOTIDE SEQUENCE [LARGE SCALE GENOMIC DNA]</scope>
    <source>
        <strain evidence="8 9">Mfrg269</strain>
    </source>
</reference>
<evidence type="ECO:0000313" key="8">
    <source>
        <dbReference type="EMBL" id="RAL61754.1"/>
    </source>
</evidence>
<feature type="compositionally biased region" description="Acidic residues" evidence="5">
    <location>
        <begin position="55"/>
        <end position="86"/>
    </location>
</feature>
<feature type="transmembrane region" description="Helical" evidence="6">
    <location>
        <begin position="135"/>
        <end position="157"/>
    </location>
</feature>
<feature type="region of interest" description="Disordered" evidence="5">
    <location>
        <begin position="1"/>
        <end position="94"/>
    </location>
</feature>
<evidence type="ECO:0000259" key="7">
    <source>
        <dbReference type="SMART" id="SM00831"/>
    </source>
</evidence>
<dbReference type="SMART" id="SM00831">
    <property type="entry name" value="Cation_ATPase_N"/>
    <property type="match status" value="1"/>
</dbReference>